<gene>
    <name evidence="2" type="ORF">PTSG_06405</name>
</gene>
<dbReference type="Pfam" id="PF04000">
    <property type="entry name" value="Sas10_Utp3"/>
    <property type="match status" value="1"/>
</dbReference>
<reference evidence="2" key="1">
    <citation type="submission" date="2009-08" db="EMBL/GenBank/DDBJ databases">
        <title>Annotation of Salpingoeca rosetta.</title>
        <authorList>
            <consortium name="The Broad Institute Genome Sequencing Platform"/>
            <person name="Russ C."/>
            <person name="Cuomo C."/>
            <person name="Burger G."/>
            <person name="Gray M.W."/>
            <person name="Holland P.W.H."/>
            <person name="King N."/>
            <person name="Lang F.B.F."/>
            <person name="Roger A.J."/>
            <person name="Ruiz-Trillo I."/>
            <person name="Young S.K."/>
            <person name="Zeng Q."/>
            <person name="Gargeya S."/>
            <person name="Alvarado L."/>
            <person name="Berlin A."/>
            <person name="Chapman S.B."/>
            <person name="Chen Z."/>
            <person name="Freedman E."/>
            <person name="Gellesch M."/>
            <person name="Goldberg J."/>
            <person name="Griggs A."/>
            <person name="Gujja S."/>
            <person name="Heilman E."/>
            <person name="Heiman D."/>
            <person name="Howarth C."/>
            <person name="Mehta T."/>
            <person name="Neiman D."/>
            <person name="Pearson M."/>
            <person name="Roberts A."/>
            <person name="Saif S."/>
            <person name="Shea T."/>
            <person name="Shenoy N."/>
            <person name="Sisk P."/>
            <person name="Stolte C."/>
            <person name="Sykes S."/>
            <person name="White J."/>
            <person name="Yandava C."/>
            <person name="Haas B."/>
            <person name="Nusbaum C."/>
            <person name="Birren B."/>
        </authorList>
    </citation>
    <scope>NUCLEOTIDE SEQUENCE [LARGE SCALE GENOMIC DNA]</scope>
    <source>
        <strain evidence="2">ATCC 50818</strain>
    </source>
</reference>
<feature type="compositionally biased region" description="Low complexity" evidence="1">
    <location>
        <begin position="148"/>
        <end position="172"/>
    </location>
</feature>
<dbReference type="eggNOG" id="KOG3117">
    <property type="taxonomic scope" value="Eukaryota"/>
</dbReference>
<sequence>MSGANKDAGGGGDEPHHVDLEPIVPAIQDAIAQVKELQQDYDAGKLEAYNGVSFLELKNQVLLDYIANLTLLLNLKLRGKSIVGHDVVDRLVMLRVVMEKIKPLDKKLKYQIDKIVKLASSSDKQTDEDDEMQFKPNPTNLRPKEGTAEASAAADARASSSSAAAATTTDAASGVYQPPKIAAMPYTADDPAAIREEKRRERERQRMLHSQMMQDLRDQMSDRPQQIREYEAAQIAHLQGGRQSKKERQIQEYEEDNFLRLNVGKKQKKRSNPRNSLHDIADFRGFKGFNDAMKGFVTDVKRKSVREKMMEAQKTKRAKTHGRAK</sequence>
<dbReference type="GO" id="GO:0000462">
    <property type="term" value="P:maturation of SSU-rRNA from tricistronic rRNA transcript (SSU-rRNA, 5.8S rRNA, LSU-rRNA)"/>
    <property type="evidence" value="ECO:0007669"/>
    <property type="project" value="TreeGrafter"/>
</dbReference>
<dbReference type="OrthoDB" id="203440at2759"/>
<evidence type="ECO:0000256" key="1">
    <source>
        <dbReference type="SAM" id="MobiDB-lite"/>
    </source>
</evidence>
<dbReference type="GeneID" id="16073869"/>
<proteinExistence type="predicted"/>
<dbReference type="STRING" id="946362.F2UBX9"/>
<dbReference type="FunCoup" id="F2UBX9">
    <property type="interactions" value="1766"/>
</dbReference>
<dbReference type="AlphaFoldDB" id="F2UBX9"/>
<dbReference type="PANTHER" id="PTHR13237">
    <property type="entry name" value="SOMETHING ABOUT SILENCING PROTEIN 10-RELATED"/>
    <property type="match status" value="1"/>
</dbReference>
<organism evidence="3">
    <name type="scientific">Salpingoeca rosetta (strain ATCC 50818 / BSB-021)</name>
    <dbReference type="NCBI Taxonomy" id="946362"/>
    <lineage>
        <taxon>Eukaryota</taxon>
        <taxon>Choanoflagellata</taxon>
        <taxon>Craspedida</taxon>
        <taxon>Salpingoecidae</taxon>
        <taxon>Salpingoeca</taxon>
    </lineage>
</organism>
<keyword evidence="3" id="KW-1185">Reference proteome</keyword>
<dbReference type="Proteomes" id="UP000007799">
    <property type="component" value="Unassembled WGS sequence"/>
</dbReference>
<evidence type="ECO:0008006" key="4">
    <source>
        <dbReference type="Google" id="ProtNLM"/>
    </source>
</evidence>
<evidence type="ECO:0000313" key="3">
    <source>
        <dbReference type="Proteomes" id="UP000007799"/>
    </source>
</evidence>
<dbReference type="PANTHER" id="PTHR13237:SF9">
    <property type="entry name" value="NEUROGUIDIN"/>
    <property type="match status" value="1"/>
</dbReference>
<feature type="region of interest" description="Disordered" evidence="1">
    <location>
        <begin position="120"/>
        <end position="172"/>
    </location>
</feature>
<dbReference type="InParanoid" id="F2UBX9"/>
<dbReference type="InterPro" id="IPR007146">
    <property type="entry name" value="Sas10/Utp3/C1D"/>
</dbReference>
<protein>
    <recommendedName>
        <fullName evidence="4">Neuroguidin</fullName>
    </recommendedName>
</protein>
<name>F2UBX9_SALR5</name>
<dbReference type="KEGG" id="sre:PTSG_06405"/>
<evidence type="ECO:0000313" key="2">
    <source>
        <dbReference type="EMBL" id="EGD74394.1"/>
    </source>
</evidence>
<dbReference type="EMBL" id="GL832968">
    <property type="protein sequence ID" value="EGD74394.1"/>
    <property type="molecule type" value="Genomic_DNA"/>
</dbReference>
<dbReference type="OMA" id="PVHYNET"/>
<dbReference type="RefSeq" id="XP_004993294.1">
    <property type="nucleotide sequence ID" value="XM_004993237.1"/>
</dbReference>
<dbReference type="GO" id="GO:0032040">
    <property type="term" value="C:small-subunit processome"/>
    <property type="evidence" value="ECO:0007669"/>
    <property type="project" value="TreeGrafter"/>
</dbReference>
<accession>F2UBX9</accession>